<protein>
    <submittedName>
        <fullName evidence="2">Uncharacterized protein</fullName>
    </submittedName>
</protein>
<sequence length="124" mass="13448">MVASCYVCLYKTENKSYPPRLHINWQPGSTTPNTQLHQATPTTMDADTLPTILSAQATAQGKMLQAVRKEMQGMFSSMTSTSTTAHATSAEFVTHSRLLHGCPNSRTTRKMAVSLTSGTAATRI</sequence>
<reference evidence="2" key="1">
    <citation type="submission" date="2020-12" db="UniProtKB">
        <authorList>
            <consortium name="WormBaseParasite"/>
        </authorList>
    </citation>
    <scope>IDENTIFICATION</scope>
    <source>
        <strain evidence="2">MHco3</strain>
    </source>
</reference>
<organism evidence="1 2">
    <name type="scientific">Haemonchus contortus</name>
    <name type="common">Barber pole worm</name>
    <dbReference type="NCBI Taxonomy" id="6289"/>
    <lineage>
        <taxon>Eukaryota</taxon>
        <taxon>Metazoa</taxon>
        <taxon>Ecdysozoa</taxon>
        <taxon>Nematoda</taxon>
        <taxon>Chromadorea</taxon>
        <taxon>Rhabditida</taxon>
        <taxon>Rhabditina</taxon>
        <taxon>Rhabditomorpha</taxon>
        <taxon>Strongyloidea</taxon>
        <taxon>Trichostrongylidae</taxon>
        <taxon>Haemonchus</taxon>
    </lineage>
</organism>
<dbReference type="WBParaSite" id="HCON_00014890-00001">
    <property type="protein sequence ID" value="HCON_00014890-00001"/>
    <property type="gene ID" value="HCON_00014890"/>
</dbReference>
<dbReference type="Proteomes" id="UP000025227">
    <property type="component" value="Unplaced"/>
</dbReference>
<evidence type="ECO:0000313" key="2">
    <source>
        <dbReference type="WBParaSite" id="HCON_00014890-00001"/>
    </source>
</evidence>
<accession>A0A7I4XV27</accession>
<evidence type="ECO:0000313" key="1">
    <source>
        <dbReference type="Proteomes" id="UP000025227"/>
    </source>
</evidence>
<name>A0A7I4XV27_HAECO</name>
<keyword evidence="1" id="KW-1185">Reference proteome</keyword>
<proteinExistence type="predicted"/>
<dbReference type="OrthoDB" id="10451985at2759"/>
<dbReference type="AlphaFoldDB" id="A0A7I4XV27"/>